<feature type="chain" id="PRO_5046997101" description="Allene oxide cyclase barrel-like domain-containing protein" evidence="1">
    <location>
        <begin position="28"/>
        <end position="165"/>
    </location>
</feature>
<gene>
    <name evidence="2" type="ORF">J4032_16805</name>
</gene>
<keyword evidence="3" id="KW-1185">Reference proteome</keyword>
<dbReference type="InterPro" id="IPR044859">
    <property type="entry name" value="Allene_oxi_cyc_Dirigent"/>
</dbReference>
<keyword evidence="1" id="KW-0732">Signal</keyword>
<dbReference type="Gene3D" id="2.40.480.10">
    <property type="entry name" value="Allene oxide cyclase-like"/>
    <property type="match status" value="1"/>
</dbReference>
<sequence length="165" mass="17028">MLSISKWAVAAATTALSLATLAGSASASNDAHAPDRRGYVKRTEVIRLTSTGTGTTVVDNGAPGRGIGDQIIITANLFRRGISYGTEGAVCTRVAPDTTLCTGTFRLPLGQVTWQHLQTTRVGTPPSDFDLAVTGGTGSYATARGYGHVEAISQSGGALTLYLAR</sequence>
<evidence type="ECO:0008006" key="4">
    <source>
        <dbReference type="Google" id="ProtNLM"/>
    </source>
</evidence>
<evidence type="ECO:0000256" key="1">
    <source>
        <dbReference type="SAM" id="SignalP"/>
    </source>
</evidence>
<name>A0ABY3WMZ6_9ACTN</name>
<protein>
    <recommendedName>
        <fullName evidence="4">Allene oxide cyclase barrel-like domain-containing protein</fullName>
    </recommendedName>
</protein>
<dbReference type="Proteomes" id="UP000828924">
    <property type="component" value="Chromosome"/>
</dbReference>
<evidence type="ECO:0000313" key="2">
    <source>
        <dbReference type="EMBL" id="UNM12956.1"/>
    </source>
</evidence>
<organism evidence="2 3">
    <name type="scientific">Streptomyces formicae</name>
    <dbReference type="NCBI Taxonomy" id="1616117"/>
    <lineage>
        <taxon>Bacteria</taxon>
        <taxon>Bacillati</taxon>
        <taxon>Actinomycetota</taxon>
        <taxon>Actinomycetes</taxon>
        <taxon>Kitasatosporales</taxon>
        <taxon>Streptomycetaceae</taxon>
        <taxon>Streptomyces</taxon>
    </lineage>
</organism>
<feature type="signal peptide" evidence="1">
    <location>
        <begin position="1"/>
        <end position="27"/>
    </location>
</feature>
<accession>A0ABY3WMZ6</accession>
<evidence type="ECO:0000313" key="3">
    <source>
        <dbReference type="Proteomes" id="UP000828924"/>
    </source>
</evidence>
<dbReference type="RefSeq" id="WP_242331660.1">
    <property type="nucleotide sequence ID" value="NZ_CP071872.1"/>
</dbReference>
<proteinExistence type="predicted"/>
<reference evidence="2 3" key="1">
    <citation type="submission" date="2021-03" db="EMBL/GenBank/DDBJ databases">
        <title>Complete genome of Streptomyces formicae strain 1H-GS9 (DSM 100524).</title>
        <authorList>
            <person name="Atanasov K.E."/>
            <person name="Altabella T."/>
            <person name="Ferrer A."/>
        </authorList>
    </citation>
    <scope>NUCLEOTIDE SEQUENCE [LARGE SCALE GENOMIC DNA]</scope>
    <source>
        <strain evidence="2 3">1H-GS9</strain>
    </source>
</reference>
<dbReference type="EMBL" id="CP071872">
    <property type="protein sequence ID" value="UNM12956.1"/>
    <property type="molecule type" value="Genomic_DNA"/>
</dbReference>